<feature type="compositionally biased region" description="Polar residues" evidence="15">
    <location>
        <begin position="129"/>
        <end position="142"/>
    </location>
</feature>
<evidence type="ECO:0000256" key="15">
    <source>
        <dbReference type="SAM" id="MobiDB-lite"/>
    </source>
</evidence>
<dbReference type="Pfam" id="PF07714">
    <property type="entry name" value="PK_Tyr_Ser-Thr"/>
    <property type="match status" value="1"/>
</dbReference>
<keyword evidence="4 13" id="KW-0547">Nucleotide-binding</keyword>
<keyword evidence="9" id="KW-0449">Lipoprotein</keyword>
<protein>
    <recommendedName>
        <fullName evidence="14">Tyrosine-protein kinase</fullName>
        <ecNumber evidence="14">2.7.10.2</ecNumber>
    </recommendedName>
</protein>
<evidence type="ECO:0000256" key="14">
    <source>
        <dbReference type="RuleBase" id="RU362096"/>
    </source>
</evidence>
<dbReference type="InterPro" id="IPR036860">
    <property type="entry name" value="SH2_dom_sf"/>
</dbReference>
<dbReference type="PANTHER" id="PTHR24418">
    <property type="entry name" value="TYROSINE-PROTEIN KINASE"/>
    <property type="match status" value="1"/>
</dbReference>
<comment type="catalytic activity">
    <reaction evidence="10 14">
        <text>L-tyrosyl-[protein] + ATP = O-phospho-L-tyrosyl-[protein] + ADP + H(+)</text>
        <dbReference type="Rhea" id="RHEA:10596"/>
        <dbReference type="Rhea" id="RHEA-COMP:10136"/>
        <dbReference type="Rhea" id="RHEA-COMP:20101"/>
        <dbReference type="ChEBI" id="CHEBI:15378"/>
        <dbReference type="ChEBI" id="CHEBI:30616"/>
        <dbReference type="ChEBI" id="CHEBI:46858"/>
        <dbReference type="ChEBI" id="CHEBI:61978"/>
        <dbReference type="ChEBI" id="CHEBI:456216"/>
        <dbReference type="EC" id="2.7.10.2"/>
    </reaction>
</comment>
<dbReference type="EC" id="2.7.10.2" evidence="14"/>
<name>A0A5A9NJ03_9TELE</name>
<evidence type="ECO:0000256" key="3">
    <source>
        <dbReference type="ARBA" id="ARBA00022707"/>
    </source>
</evidence>
<dbReference type="PROSITE" id="PS50001">
    <property type="entry name" value="SH2"/>
    <property type="match status" value="1"/>
</dbReference>
<dbReference type="CDD" id="cd11845">
    <property type="entry name" value="SH3_Src_like"/>
    <property type="match status" value="1"/>
</dbReference>
<evidence type="ECO:0000256" key="12">
    <source>
        <dbReference type="PROSITE-ProRule" id="PRU00192"/>
    </source>
</evidence>
<dbReference type="Gene3D" id="2.30.30.40">
    <property type="entry name" value="SH3 Domains"/>
    <property type="match status" value="1"/>
</dbReference>
<evidence type="ECO:0000259" key="17">
    <source>
        <dbReference type="PROSITE" id="PS50002"/>
    </source>
</evidence>
<keyword evidence="20" id="KW-1185">Reference proteome</keyword>
<dbReference type="Gene3D" id="3.30.505.10">
    <property type="entry name" value="SH2 domain"/>
    <property type="match status" value="1"/>
</dbReference>
<dbReference type="PROSITE" id="PS50011">
    <property type="entry name" value="PROTEIN_KINASE_DOM"/>
    <property type="match status" value="1"/>
</dbReference>
<dbReference type="SMART" id="SM00252">
    <property type="entry name" value="SH2"/>
    <property type="match status" value="1"/>
</dbReference>
<keyword evidence="6 13" id="KW-0067">ATP-binding</keyword>
<dbReference type="Gene3D" id="1.10.510.10">
    <property type="entry name" value="Transferase(Phosphotransferase) domain 1"/>
    <property type="match status" value="1"/>
</dbReference>
<feature type="region of interest" description="Disordered" evidence="15">
    <location>
        <begin position="51"/>
        <end position="72"/>
    </location>
</feature>
<dbReference type="InterPro" id="IPR050198">
    <property type="entry name" value="Non-receptor_tyrosine_kinases"/>
</dbReference>
<comment type="similarity">
    <text evidence="14">Belongs to the protein kinase superfamily. Tyr protein kinase family.</text>
</comment>
<feature type="domain" description="SH2" evidence="16">
    <location>
        <begin position="250"/>
        <end position="342"/>
    </location>
</feature>
<evidence type="ECO:0000256" key="13">
    <source>
        <dbReference type="PROSITE-ProRule" id="PRU10141"/>
    </source>
</evidence>
<evidence type="ECO:0000313" key="19">
    <source>
        <dbReference type="EMBL" id="KAA0708879.1"/>
    </source>
</evidence>
<accession>A0A5A9NJ03</accession>
<dbReference type="SUPFAM" id="SSF50044">
    <property type="entry name" value="SH3-domain"/>
    <property type="match status" value="1"/>
</dbReference>
<proteinExistence type="inferred from homology"/>
<evidence type="ECO:0000259" key="16">
    <source>
        <dbReference type="PROSITE" id="PS50001"/>
    </source>
</evidence>
<keyword evidence="8 14" id="KW-0829">Tyrosine-protein kinase</keyword>
<dbReference type="FunFam" id="3.30.200.20:FF:000037">
    <property type="entry name" value="Tyrosine-protein kinase"/>
    <property type="match status" value="1"/>
</dbReference>
<keyword evidence="5 14" id="KW-0418">Kinase</keyword>
<dbReference type="PRINTS" id="PR00452">
    <property type="entry name" value="SH3DOMAIN"/>
</dbReference>
<dbReference type="PRINTS" id="PR00401">
    <property type="entry name" value="SH2DOMAIN"/>
</dbReference>
<dbReference type="SUPFAM" id="SSF56112">
    <property type="entry name" value="Protein kinase-like (PK-like)"/>
    <property type="match status" value="1"/>
</dbReference>
<evidence type="ECO:0000256" key="6">
    <source>
        <dbReference type="ARBA" id="ARBA00022840"/>
    </source>
</evidence>
<feature type="domain" description="Protein kinase" evidence="18">
    <location>
        <begin position="368"/>
        <end position="625"/>
    </location>
</feature>
<dbReference type="PRINTS" id="PR00109">
    <property type="entry name" value="TYRKINASE"/>
</dbReference>
<dbReference type="AlphaFoldDB" id="A0A5A9NJ03"/>
<dbReference type="InterPro" id="IPR001245">
    <property type="entry name" value="Ser-Thr/Tyr_kinase_cat_dom"/>
</dbReference>
<dbReference type="InterPro" id="IPR036028">
    <property type="entry name" value="SH3-like_dom_sf"/>
</dbReference>
<dbReference type="FunFam" id="3.30.505.10:FF:000044">
    <property type="entry name" value="Tyrosine-protein kinase"/>
    <property type="match status" value="1"/>
</dbReference>
<evidence type="ECO:0000256" key="1">
    <source>
        <dbReference type="ARBA" id="ARBA00022443"/>
    </source>
</evidence>
<keyword evidence="2 14" id="KW-0808">Transferase</keyword>
<feature type="domain" description="SH3" evidence="17">
    <location>
        <begin position="181"/>
        <end position="244"/>
    </location>
</feature>
<dbReference type="PROSITE" id="PS00107">
    <property type="entry name" value="PROTEIN_KINASE_ATP"/>
    <property type="match status" value="1"/>
</dbReference>
<evidence type="ECO:0000256" key="10">
    <source>
        <dbReference type="ARBA" id="ARBA00051245"/>
    </source>
</evidence>
<dbReference type="Proteomes" id="UP000324632">
    <property type="component" value="Chromosome 18"/>
</dbReference>
<sequence>MSSMPKTETYYFMLMCGGWASGKCSSEIHANYDSLNAQDPSASQTFVQLTSSGRAASNEPKTAPETRRLSHATSALSDAKAIRLSHLQLLLRRSLTPLSFPPVPAIEKCTVLGLRQAFSNADIHFSPRRTSLAPQKSATHASDASMPPDLEPNTSPTTKKRDIVVIQNLHTEPQPGVLSPKLGLVYIALYDYTARTGEDLSFHKGDKLKPLIKKDDWWYARGITGISANKQGYIPSNYVAPVESIDAEPWYFPETKRLDAEKLLVNDDNENGAFLIRNCESQAGELSLSVLDIGKVKHYKIRKVDAGGYFVSRTRTFSTLRELVDHYSTCDDGLCVRLGEPCRKTVVPETHGLSYNTVDQWEIPRTSVKLMKKLGAGQFGEVFEGIWNDTTAVAIKTLKNGTMDPKDFLQEAQIMKKLRHPRLIQLYAVCTLEEPIYIITELMSNGSLLEYLQKDKGGRLRLSDQISMGAQVAAGMAYLELQNYIHRDLAARNVLVGDNNMCKVADFGLARVILMESENIYEAKAGTKFPVKWTAPEAIQDSIFTIKSDVWSFGILLYEIFTFGQMPYPAMTNNLVIQKLSTGYRMSCPVNCPKYLYEIMTDCWKEVPAERPTFETLQWKLEDFFEVDVSSYVDANRY</sequence>
<reference evidence="19 20" key="1">
    <citation type="journal article" date="2019" name="Mol. Ecol. Resour.">
        <title>Chromosome-level genome assembly of Triplophysa tibetana, a fish adapted to the harsh high-altitude environment of the Tibetan Plateau.</title>
        <authorList>
            <person name="Yang X."/>
            <person name="Liu H."/>
            <person name="Ma Z."/>
            <person name="Zou Y."/>
            <person name="Zou M."/>
            <person name="Mao Y."/>
            <person name="Li X."/>
            <person name="Wang H."/>
            <person name="Chen T."/>
            <person name="Wang W."/>
            <person name="Yang R."/>
        </authorList>
    </citation>
    <scope>NUCLEOTIDE SEQUENCE [LARGE SCALE GENOMIC DNA]</scope>
    <source>
        <strain evidence="19">TTIB1903HZAU</strain>
        <tissue evidence="19">Muscle</tissue>
    </source>
</reference>
<gene>
    <name evidence="19" type="ORF">E1301_Tti011814</name>
</gene>
<dbReference type="FunFam" id="1.10.510.10:FF:000318">
    <property type="entry name" value="Tyrosine-protein kinase"/>
    <property type="match status" value="1"/>
</dbReference>
<evidence type="ECO:0000256" key="11">
    <source>
        <dbReference type="PROSITE-ProRule" id="PRU00191"/>
    </source>
</evidence>
<evidence type="ECO:0000256" key="8">
    <source>
        <dbReference type="ARBA" id="ARBA00023137"/>
    </source>
</evidence>
<dbReference type="SUPFAM" id="SSF55550">
    <property type="entry name" value="SH2 domain"/>
    <property type="match status" value="1"/>
</dbReference>
<dbReference type="SMART" id="SM00219">
    <property type="entry name" value="TyrKc"/>
    <property type="match status" value="1"/>
</dbReference>
<evidence type="ECO:0000313" key="20">
    <source>
        <dbReference type="Proteomes" id="UP000324632"/>
    </source>
</evidence>
<evidence type="ECO:0000259" key="18">
    <source>
        <dbReference type="PROSITE" id="PS50011"/>
    </source>
</evidence>
<evidence type="ECO:0000256" key="2">
    <source>
        <dbReference type="ARBA" id="ARBA00022679"/>
    </source>
</evidence>
<keyword evidence="1 12" id="KW-0728">SH3 domain</keyword>
<dbReference type="PROSITE" id="PS50002">
    <property type="entry name" value="SH3"/>
    <property type="match status" value="1"/>
</dbReference>
<dbReference type="Pfam" id="PF00017">
    <property type="entry name" value="SH2"/>
    <property type="match status" value="1"/>
</dbReference>
<dbReference type="InterPro" id="IPR000980">
    <property type="entry name" value="SH2"/>
</dbReference>
<dbReference type="PROSITE" id="PS00109">
    <property type="entry name" value="PROTEIN_KINASE_TYR"/>
    <property type="match status" value="1"/>
</dbReference>
<dbReference type="Pfam" id="PF00018">
    <property type="entry name" value="SH3_1"/>
    <property type="match status" value="1"/>
</dbReference>
<dbReference type="InterPro" id="IPR020635">
    <property type="entry name" value="Tyr_kinase_cat_dom"/>
</dbReference>
<dbReference type="InterPro" id="IPR000719">
    <property type="entry name" value="Prot_kinase_dom"/>
</dbReference>
<dbReference type="GO" id="GO:0005524">
    <property type="term" value="F:ATP binding"/>
    <property type="evidence" value="ECO:0007669"/>
    <property type="project" value="UniProtKB-UniRule"/>
</dbReference>
<dbReference type="InterPro" id="IPR008266">
    <property type="entry name" value="Tyr_kinase_AS"/>
</dbReference>
<dbReference type="EMBL" id="SOYY01000018">
    <property type="protein sequence ID" value="KAA0708879.1"/>
    <property type="molecule type" value="Genomic_DNA"/>
</dbReference>
<dbReference type="InterPro" id="IPR011009">
    <property type="entry name" value="Kinase-like_dom_sf"/>
</dbReference>
<evidence type="ECO:0000256" key="9">
    <source>
        <dbReference type="ARBA" id="ARBA00023288"/>
    </source>
</evidence>
<organism evidence="19 20">
    <name type="scientific">Triplophysa tibetana</name>
    <dbReference type="NCBI Taxonomy" id="1572043"/>
    <lineage>
        <taxon>Eukaryota</taxon>
        <taxon>Metazoa</taxon>
        <taxon>Chordata</taxon>
        <taxon>Craniata</taxon>
        <taxon>Vertebrata</taxon>
        <taxon>Euteleostomi</taxon>
        <taxon>Actinopterygii</taxon>
        <taxon>Neopterygii</taxon>
        <taxon>Teleostei</taxon>
        <taxon>Ostariophysi</taxon>
        <taxon>Cypriniformes</taxon>
        <taxon>Nemacheilidae</taxon>
        <taxon>Triplophysa</taxon>
    </lineage>
</organism>
<feature type="binding site" evidence="13">
    <location>
        <position position="396"/>
    </location>
    <ligand>
        <name>ATP</name>
        <dbReference type="ChEBI" id="CHEBI:30616"/>
    </ligand>
</feature>
<keyword evidence="7 11" id="KW-0727">SH2 domain</keyword>
<dbReference type="GO" id="GO:0004715">
    <property type="term" value="F:non-membrane spanning protein tyrosine kinase activity"/>
    <property type="evidence" value="ECO:0007669"/>
    <property type="project" value="UniProtKB-EC"/>
</dbReference>
<dbReference type="InterPro" id="IPR017441">
    <property type="entry name" value="Protein_kinase_ATP_BS"/>
</dbReference>
<evidence type="ECO:0000256" key="4">
    <source>
        <dbReference type="ARBA" id="ARBA00022741"/>
    </source>
</evidence>
<dbReference type="InterPro" id="IPR001452">
    <property type="entry name" value="SH3_domain"/>
</dbReference>
<evidence type="ECO:0000256" key="5">
    <source>
        <dbReference type="ARBA" id="ARBA00022777"/>
    </source>
</evidence>
<dbReference type="SMART" id="SM00326">
    <property type="entry name" value="SH3"/>
    <property type="match status" value="1"/>
</dbReference>
<keyword evidence="3" id="KW-0519">Myristate</keyword>
<comment type="caution">
    <text evidence="19">The sequence shown here is derived from an EMBL/GenBank/DDBJ whole genome shotgun (WGS) entry which is preliminary data.</text>
</comment>
<feature type="region of interest" description="Disordered" evidence="15">
    <location>
        <begin position="129"/>
        <end position="159"/>
    </location>
</feature>
<evidence type="ECO:0000256" key="7">
    <source>
        <dbReference type="ARBA" id="ARBA00022999"/>
    </source>
</evidence>